<feature type="transmembrane region" description="Helical" evidence="1">
    <location>
        <begin position="218"/>
        <end position="242"/>
    </location>
</feature>
<gene>
    <name evidence="2" type="ORF">S01H4_19174</name>
</gene>
<dbReference type="EMBL" id="BART01008532">
    <property type="protein sequence ID" value="GAG54890.1"/>
    <property type="molecule type" value="Genomic_DNA"/>
</dbReference>
<dbReference type="AlphaFoldDB" id="X0YG71"/>
<name>X0YG71_9ZZZZ</name>
<protein>
    <submittedName>
        <fullName evidence="2">Uncharacterized protein</fullName>
    </submittedName>
</protein>
<organism evidence="2">
    <name type="scientific">marine sediment metagenome</name>
    <dbReference type="NCBI Taxonomy" id="412755"/>
    <lineage>
        <taxon>unclassified sequences</taxon>
        <taxon>metagenomes</taxon>
        <taxon>ecological metagenomes</taxon>
    </lineage>
</organism>
<reference evidence="2" key="1">
    <citation type="journal article" date="2014" name="Front. Microbiol.">
        <title>High frequency of phylogenetically diverse reductive dehalogenase-homologous genes in deep subseafloor sedimentary metagenomes.</title>
        <authorList>
            <person name="Kawai M."/>
            <person name="Futagami T."/>
            <person name="Toyoda A."/>
            <person name="Takaki Y."/>
            <person name="Nishi S."/>
            <person name="Hori S."/>
            <person name="Arai W."/>
            <person name="Tsubouchi T."/>
            <person name="Morono Y."/>
            <person name="Uchiyama I."/>
            <person name="Ito T."/>
            <person name="Fujiyama A."/>
            <person name="Inagaki F."/>
            <person name="Takami H."/>
        </authorList>
    </citation>
    <scope>NUCLEOTIDE SEQUENCE</scope>
    <source>
        <strain evidence="2">Expedition CK06-06</strain>
    </source>
</reference>
<evidence type="ECO:0000256" key="1">
    <source>
        <dbReference type="SAM" id="Phobius"/>
    </source>
</evidence>
<keyword evidence="1" id="KW-0812">Transmembrane</keyword>
<keyword evidence="1" id="KW-1133">Transmembrane helix</keyword>
<comment type="caution">
    <text evidence="2">The sequence shown here is derived from an EMBL/GenBank/DDBJ whole genome shotgun (WGS) entry which is preliminary data.</text>
</comment>
<sequence>MRGKKLLFGCLFLIILTSGIISSGNAANFGIGINSNEEIVWICKVCNTAELDSIFGSGWDGSGIFTNLTQGTRMKWKINSTEVNSTTFSIKYDIWYWNLSDEWGIKDNRSNIKFYINPDDYFVDYSFLNYSSLVPFLLPIPVGDYLGDLSTKLNSWYDVDNRVLTTLNVIIPKDGILPGYPYKDIKIIAIYNDRGILNTYKLYGKENRVIIDIALDFLPFYVIPSLIGLVVTFSIGFTFYIIKKKKIMNLTPSNKK</sequence>
<keyword evidence="1" id="KW-0472">Membrane</keyword>
<accession>X0YG71</accession>
<evidence type="ECO:0000313" key="2">
    <source>
        <dbReference type="EMBL" id="GAG54890.1"/>
    </source>
</evidence>
<proteinExistence type="predicted"/>